<dbReference type="NCBIfam" id="NF041927">
    <property type="entry name" value="Xrt_dep_XDP1"/>
    <property type="match status" value="1"/>
</dbReference>
<dbReference type="KEGG" id="dar:Daro_1944"/>
<feature type="chain" id="PRO_5004233434" description="Ice-binding protein C-terminal domain-containing protein" evidence="1">
    <location>
        <begin position="23"/>
        <end position="274"/>
    </location>
</feature>
<reference evidence="3" key="1">
    <citation type="submission" date="2005-08" db="EMBL/GenBank/DDBJ databases">
        <title>Complete sequence of Dechloromonas aromatica RCB.</title>
        <authorList>
            <person name="Salinero K.K."/>
            <person name="Copeland A."/>
            <person name="Lucas S."/>
            <person name="Lapidus A."/>
            <person name="Barry K."/>
            <person name="Detter J.C."/>
            <person name="Glavina T."/>
            <person name="Hammon N."/>
            <person name="Israni S."/>
            <person name="Pitluck S."/>
            <person name="Di Bartolo G."/>
            <person name="Trong S."/>
            <person name="Schmutz J."/>
            <person name="Larimer F."/>
            <person name="Land M."/>
            <person name="Ivanova N."/>
            <person name="Richardson P."/>
        </authorList>
    </citation>
    <scope>NUCLEOTIDE SEQUENCE</scope>
    <source>
        <strain evidence="3">RCB</strain>
    </source>
</reference>
<gene>
    <name evidence="3" type="ordered locus">Daro_1944</name>
</gene>
<dbReference type="EMBL" id="CP000089">
    <property type="protein sequence ID" value="AAZ46690.1"/>
    <property type="molecule type" value="Genomic_DNA"/>
</dbReference>
<evidence type="ECO:0000259" key="2">
    <source>
        <dbReference type="Pfam" id="PF07589"/>
    </source>
</evidence>
<dbReference type="HOGENOM" id="CLU_1014601_0_0_4"/>
<dbReference type="Pfam" id="PF07589">
    <property type="entry name" value="PEP-CTERM"/>
    <property type="match status" value="1"/>
</dbReference>
<keyword evidence="1" id="KW-0732">Signal</keyword>
<feature type="domain" description="Ice-binding protein C-terminal" evidence="2">
    <location>
        <begin position="251"/>
        <end position="273"/>
    </location>
</feature>
<dbReference type="AlphaFoldDB" id="Q47EP1"/>
<proteinExistence type="predicted"/>
<sequence length="274" mass="27855">MKNQLKAVVLAVSLLVVGEASAVTWNLTGAVPSTGVTISGVANTGGIDTSASSANNGATQTIRDATWVGQTNMGTTASPVYYGGITNADACSSGSYCDLNEGVNPEHAIDNEQRYDMALLNFGASVVKLTSVGLSWISGDSDLTVLAFTGTGTFNVDTMLKGLTYDKLTANGWTVVANTNGTSSTYTQSFNTAGNIASSYWLIGAFNPLVASATGTNTGGFDYVKLSTVSGTVCAAGSTAGTAGCGSTNKAPEPGSLALMGVGLIGLLRLRKRR</sequence>
<dbReference type="InterPro" id="IPR049672">
    <property type="entry name" value="Xrt_dep_XDP1"/>
</dbReference>
<dbReference type="InterPro" id="IPR013424">
    <property type="entry name" value="Ice-binding_C"/>
</dbReference>
<dbReference type="NCBIfam" id="TIGR02595">
    <property type="entry name" value="PEP_CTERM"/>
    <property type="match status" value="1"/>
</dbReference>
<dbReference type="STRING" id="159087.Daro_1944"/>
<organism evidence="3">
    <name type="scientific">Dechloromonas aromatica (strain RCB)</name>
    <dbReference type="NCBI Taxonomy" id="159087"/>
    <lineage>
        <taxon>Bacteria</taxon>
        <taxon>Pseudomonadati</taxon>
        <taxon>Pseudomonadota</taxon>
        <taxon>Betaproteobacteria</taxon>
        <taxon>Rhodocyclales</taxon>
        <taxon>Azonexaceae</taxon>
        <taxon>Dechloromonas</taxon>
    </lineage>
</organism>
<dbReference type="eggNOG" id="ENOG5032YWX">
    <property type="taxonomic scope" value="Bacteria"/>
</dbReference>
<evidence type="ECO:0000313" key="3">
    <source>
        <dbReference type="EMBL" id="AAZ46690.1"/>
    </source>
</evidence>
<protein>
    <recommendedName>
        <fullName evidence="2">Ice-binding protein C-terminal domain-containing protein</fullName>
    </recommendedName>
</protein>
<name>Q47EP1_DECAR</name>
<evidence type="ECO:0000256" key="1">
    <source>
        <dbReference type="SAM" id="SignalP"/>
    </source>
</evidence>
<accession>Q47EP1</accession>
<dbReference type="OrthoDB" id="8544832at2"/>
<feature type="signal peptide" evidence="1">
    <location>
        <begin position="1"/>
        <end position="22"/>
    </location>
</feature>